<feature type="region of interest" description="Disordered" evidence="1">
    <location>
        <begin position="1017"/>
        <end position="1115"/>
    </location>
</feature>
<feature type="region of interest" description="Disordered" evidence="1">
    <location>
        <begin position="43"/>
        <end position="80"/>
    </location>
</feature>
<keyword evidence="2" id="KW-1185">Reference proteome</keyword>
<protein>
    <submittedName>
        <fullName evidence="3">Dynein heavy chain 7, axonemal</fullName>
    </submittedName>
</protein>
<evidence type="ECO:0000313" key="3">
    <source>
        <dbReference type="WBParaSite" id="Csp11.Scaffold629.g8210.t2"/>
    </source>
</evidence>
<feature type="region of interest" description="Disordered" evidence="1">
    <location>
        <begin position="840"/>
        <end position="859"/>
    </location>
</feature>
<feature type="compositionally biased region" description="Basic and acidic residues" evidence="1">
    <location>
        <begin position="49"/>
        <end position="58"/>
    </location>
</feature>
<feature type="compositionally biased region" description="Basic and acidic residues" evidence="1">
    <location>
        <begin position="941"/>
        <end position="984"/>
    </location>
</feature>
<dbReference type="STRING" id="1561998.A0A1I7UDF3"/>
<feature type="compositionally biased region" description="Basic and acidic residues" evidence="1">
    <location>
        <begin position="843"/>
        <end position="859"/>
    </location>
</feature>
<feature type="region of interest" description="Disordered" evidence="1">
    <location>
        <begin position="575"/>
        <end position="616"/>
    </location>
</feature>
<reference evidence="3" key="1">
    <citation type="submission" date="2016-11" db="UniProtKB">
        <authorList>
            <consortium name="WormBaseParasite"/>
        </authorList>
    </citation>
    <scope>IDENTIFICATION</scope>
</reference>
<feature type="region of interest" description="Disordered" evidence="1">
    <location>
        <begin position="916"/>
        <end position="984"/>
    </location>
</feature>
<dbReference type="eggNOG" id="ENOG502QPJP">
    <property type="taxonomic scope" value="Eukaryota"/>
</dbReference>
<dbReference type="Proteomes" id="UP000095282">
    <property type="component" value="Unplaced"/>
</dbReference>
<feature type="compositionally biased region" description="Basic and acidic residues" evidence="1">
    <location>
        <begin position="1064"/>
        <end position="1115"/>
    </location>
</feature>
<feature type="compositionally biased region" description="Basic and acidic residues" evidence="1">
    <location>
        <begin position="575"/>
        <end position="602"/>
    </location>
</feature>
<name>A0A1I7UDF3_9PELO</name>
<dbReference type="WBParaSite" id="Csp11.Scaffold629.g8210.t2">
    <property type="protein sequence ID" value="Csp11.Scaffold629.g8210.t2"/>
    <property type="gene ID" value="Csp11.Scaffold629.g8210"/>
</dbReference>
<organism evidence="2 3">
    <name type="scientific">Caenorhabditis tropicalis</name>
    <dbReference type="NCBI Taxonomy" id="1561998"/>
    <lineage>
        <taxon>Eukaryota</taxon>
        <taxon>Metazoa</taxon>
        <taxon>Ecdysozoa</taxon>
        <taxon>Nematoda</taxon>
        <taxon>Chromadorea</taxon>
        <taxon>Rhabditida</taxon>
        <taxon>Rhabditina</taxon>
        <taxon>Rhabditomorpha</taxon>
        <taxon>Rhabditoidea</taxon>
        <taxon>Rhabditidae</taxon>
        <taxon>Peloderinae</taxon>
        <taxon>Caenorhabditis</taxon>
    </lineage>
</organism>
<proteinExistence type="predicted"/>
<feature type="region of interest" description="Disordered" evidence="1">
    <location>
        <begin position="1129"/>
        <end position="1153"/>
    </location>
</feature>
<evidence type="ECO:0000313" key="2">
    <source>
        <dbReference type="Proteomes" id="UP000095282"/>
    </source>
</evidence>
<feature type="compositionally biased region" description="Basic and acidic residues" evidence="1">
    <location>
        <begin position="1043"/>
        <end position="1054"/>
    </location>
</feature>
<evidence type="ECO:0000256" key="1">
    <source>
        <dbReference type="SAM" id="MobiDB-lite"/>
    </source>
</evidence>
<accession>A0A1I7UDF3</accession>
<sequence length="1383" mass="164094">MDDDSAEWEDYEKALKEFAEIDRPMDDYDSEWSEWCEAGIQQSLQRKAANKEKRDKGQQNKSNRGRIPSFMRSDPNKNFKSKKQVEIVNNDVRPVIYRMKGLSAAKTRMFHAKRTRVVPQIAQHKIPQYHLESPETTKFRDVPEKTLAETLTCYLEASKPFYPESDRVFDEVVATAVEYNKSVKMLHFGTSMKKHSCKQKRVKFQTSWWKRKRTPFQKPRSGKLPLAKKHIFRITDDPVLYECHMMMPAKRFSYLQRSMKMILPRLLSRRNTDDVIQDSTYFVREFFLSKVCISLRITRSADIPMSFVPPTLNAGYFPFSATEEEDRIHYLMCRYREAQKEYLNLSYCDIKPPPEFQVDNITGEELLKFHYMGRHIHGFFLVWQTTESFFEDEEENLRGKRYLVDMFFKMKFPLDVNYNRWDLRLKLAFDRLIIHNLHFSEILRVNRPVFDQLVKNPSIFKPLSQKEMVQLMEEQEIDTHVFYHTVRSDQFYDWGKGLADTSYLSAFMIICGGSKILKRVGSIKMKKPFVMLDESQPTTASIIDTDGEQILIRSQQNQSFKKCIISGFNAGTSTVERKKRDIKKYRDEPPEKRKKEDKPEKPPRKKPGRKPETEQEWGLKRHDFDCKYLPSDAESEYEGYLSQSEDVDNRIPTLKRTSSSDSIFLDAAYTDRRFDVVSWFHQQKVHISTESIAKKRKRKMNRIRRKHNIRYFMLASESEAFKEMMDCYHVTMPVTAKEISKTKYCIRIPYGFKKYNIPRVYEYGDARFVDTVAELLYGCVSHVVAIEHASTRAANSFSLNFQGLRVLRRELLRNVPSEGYNLPKPSYRAMESISGLRMVSRSSLEEQKEKERKRLEESMSAHESLLPHLKVFRMDMLRIKHADEDFDEFFKDQKERERQRDKSHRTIVFEPRSLEAQHQTEVRRRMNRRVHAQKTAARAKMTPEQRARALREEEANKGMVDEEKKRVKARKEAEEERKKEEVEIRKRKEKELMEHLDGIEARNVDSTMEEWKQLVEKLSRGEMQSRSGSRKMKPGIQEGKLLSIKEMKMKREFEVSAAQRKRKEQGENEEATKRKKRRYEEEKKREEEEEKKRLKEEESERKKRIELEKAKKMELELKKEKEREEAAKRKKKLEEEKAAKEDRRKREVRRKESEKHNEMLKIIFEAKLKDRKKAMEERKEKEARDLLSPDFEVDLLTVSRNPTQFEVARSSFHSIDCRQLLLESAKLFGTIVMNCFGAPEDDLVKYLSNLAKVHPEELQIMDGCEKLYENIASSFIFKRSNDNTMRWTFCFNLAVLLEDVPSNARRMIERVFEAGAKQERNMSSETPSTPFTISPDHLETFWKFMDIYERSQKTEEDKKAIEAVLNLLIRDCLRSQTRSSELN</sequence>